<keyword evidence="1" id="KW-0732">Signal</keyword>
<dbReference type="KEGG" id="sdyn:Mal52_28150"/>
<evidence type="ECO:0000313" key="2">
    <source>
        <dbReference type="EMBL" id="QDU44335.1"/>
    </source>
</evidence>
<name>A0A517ZPC6_9PLAN</name>
<evidence type="ECO:0008006" key="4">
    <source>
        <dbReference type="Google" id="ProtNLM"/>
    </source>
</evidence>
<gene>
    <name evidence="2" type="ORF">Mal52_28150</name>
</gene>
<sequence length="212" mass="23750" precursor="true">MRNVVTKTRFTLLISSTLFAVVLADSIISAEVTDEATPMPVVRDLGNLVFQKELGRWHTKTKTWANGSLAAEKVFRGFETNTIAADGSRLCRVYESSGTAKNDKDDGFKWTTGDGLTLHYDSKKKNFAGQWSHKDEEGLFDPLQGEYDAKTNTLTLTKKREKNVTEKRVTRYIDANTKKTTIQFVVPLLDSDGNVSDFTFLAAESVAVRRKK</sequence>
<evidence type="ECO:0000256" key="1">
    <source>
        <dbReference type="SAM" id="SignalP"/>
    </source>
</evidence>
<feature type="chain" id="PRO_5022084238" description="DUF1579 domain-containing protein" evidence="1">
    <location>
        <begin position="21"/>
        <end position="212"/>
    </location>
</feature>
<dbReference type="Proteomes" id="UP000319383">
    <property type="component" value="Chromosome"/>
</dbReference>
<proteinExistence type="predicted"/>
<evidence type="ECO:0000313" key="3">
    <source>
        <dbReference type="Proteomes" id="UP000319383"/>
    </source>
</evidence>
<dbReference type="AlphaFoldDB" id="A0A517ZPC6"/>
<protein>
    <recommendedName>
        <fullName evidence="4">DUF1579 domain-containing protein</fullName>
    </recommendedName>
</protein>
<organism evidence="2 3">
    <name type="scientific">Symmachiella dynata</name>
    <dbReference type="NCBI Taxonomy" id="2527995"/>
    <lineage>
        <taxon>Bacteria</taxon>
        <taxon>Pseudomonadati</taxon>
        <taxon>Planctomycetota</taxon>
        <taxon>Planctomycetia</taxon>
        <taxon>Planctomycetales</taxon>
        <taxon>Planctomycetaceae</taxon>
        <taxon>Symmachiella</taxon>
    </lineage>
</organism>
<reference evidence="2 3" key="1">
    <citation type="submission" date="2019-02" db="EMBL/GenBank/DDBJ databases">
        <title>Deep-cultivation of Planctomycetes and their phenomic and genomic characterization uncovers novel biology.</title>
        <authorList>
            <person name="Wiegand S."/>
            <person name="Jogler M."/>
            <person name="Boedeker C."/>
            <person name="Pinto D."/>
            <person name="Vollmers J."/>
            <person name="Rivas-Marin E."/>
            <person name="Kohn T."/>
            <person name="Peeters S.H."/>
            <person name="Heuer A."/>
            <person name="Rast P."/>
            <person name="Oberbeckmann S."/>
            <person name="Bunk B."/>
            <person name="Jeske O."/>
            <person name="Meyerdierks A."/>
            <person name="Storesund J.E."/>
            <person name="Kallscheuer N."/>
            <person name="Luecker S."/>
            <person name="Lage O.M."/>
            <person name="Pohl T."/>
            <person name="Merkel B.J."/>
            <person name="Hornburger P."/>
            <person name="Mueller R.-W."/>
            <person name="Bruemmer F."/>
            <person name="Labrenz M."/>
            <person name="Spormann A.M."/>
            <person name="Op den Camp H."/>
            <person name="Overmann J."/>
            <person name="Amann R."/>
            <person name="Jetten M.S.M."/>
            <person name="Mascher T."/>
            <person name="Medema M.H."/>
            <person name="Devos D.P."/>
            <person name="Kaster A.-K."/>
            <person name="Ovreas L."/>
            <person name="Rohde M."/>
            <person name="Galperin M.Y."/>
            <person name="Jogler C."/>
        </authorList>
    </citation>
    <scope>NUCLEOTIDE SEQUENCE [LARGE SCALE GENOMIC DNA]</scope>
    <source>
        <strain evidence="2 3">Mal52</strain>
    </source>
</reference>
<accession>A0A517ZPC6</accession>
<feature type="signal peptide" evidence="1">
    <location>
        <begin position="1"/>
        <end position="20"/>
    </location>
</feature>
<keyword evidence="3" id="KW-1185">Reference proteome</keyword>
<dbReference type="EMBL" id="CP036276">
    <property type="protein sequence ID" value="QDU44335.1"/>
    <property type="molecule type" value="Genomic_DNA"/>
</dbReference>